<accession>A0A2P2IJX9</accession>
<reference evidence="1" key="1">
    <citation type="submission" date="2018-02" db="EMBL/GenBank/DDBJ databases">
        <title>Rhizophora mucronata_Transcriptome.</title>
        <authorList>
            <person name="Meera S.P."/>
            <person name="Sreeshan A."/>
            <person name="Augustine A."/>
        </authorList>
    </citation>
    <scope>NUCLEOTIDE SEQUENCE</scope>
    <source>
        <tissue evidence="1">Leaf</tissue>
    </source>
</reference>
<evidence type="ECO:0000313" key="1">
    <source>
        <dbReference type="EMBL" id="MBW81513.1"/>
    </source>
</evidence>
<proteinExistence type="predicted"/>
<protein>
    <submittedName>
        <fullName evidence="1">Tubby-like F-box protein</fullName>
    </submittedName>
</protein>
<dbReference type="AlphaFoldDB" id="A0A2P2IJX9"/>
<name>A0A2P2IJX9_RHIMU</name>
<sequence length="42" mass="4639">MSHEISLDGDQAASAQNSALISSQTHLSRHELYYGMTFSLIQ</sequence>
<dbReference type="EMBL" id="GGEC01001029">
    <property type="protein sequence ID" value="MBW81512.1"/>
    <property type="molecule type" value="Transcribed_RNA"/>
</dbReference>
<organism evidence="1">
    <name type="scientific">Rhizophora mucronata</name>
    <name type="common">Asiatic mangrove</name>
    <dbReference type="NCBI Taxonomy" id="61149"/>
    <lineage>
        <taxon>Eukaryota</taxon>
        <taxon>Viridiplantae</taxon>
        <taxon>Streptophyta</taxon>
        <taxon>Embryophyta</taxon>
        <taxon>Tracheophyta</taxon>
        <taxon>Spermatophyta</taxon>
        <taxon>Magnoliopsida</taxon>
        <taxon>eudicotyledons</taxon>
        <taxon>Gunneridae</taxon>
        <taxon>Pentapetalae</taxon>
        <taxon>rosids</taxon>
        <taxon>fabids</taxon>
        <taxon>Malpighiales</taxon>
        <taxon>Rhizophoraceae</taxon>
        <taxon>Rhizophora</taxon>
    </lineage>
</organism>
<dbReference type="EMBL" id="GGEC01001030">
    <property type="protein sequence ID" value="MBW81513.1"/>
    <property type="molecule type" value="Transcribed_RNA"/>
</dbReference>